<sequence length="187" mass="18241">MSQAVEFHHLTSGLANTARQAVIETQFVDDKGKPIDLNGGSSTPSAGSVTPASLGGYSAAAGRGKVVQVKADGSGFDFVAPVTAPTADTLAGATDTGKSLLKATDAAAARKAISAGTSSFSGSYDDLTNKPAIPAAYTLPAATAAALGGVKQGAAVPDLAADANTTTANAKINALLAQLRAAGVIAA</sequence>
<name>A0A4R0S577_BIFLL</name>
<dbReference type="InterPro" id="IPR022741">
    <property type="entry name" value="Phage_B103_Gp8"/>
</dbReference>
<dbReference type="Pfam" id="PF11133">
    <property type="entry name" value="Phage_head_fibr"/>
    <property type="match status" value="1"/>
</dbReference>
<comment type="caution">
    <text evidence="3">The sequence shown here is derived from an EMBL/GenBank/DDBJ whole genome shotgun (WGS) entry which is preliminary data.</text>
</comment>
<evidence type="ECO:0000313" key="4">
    <source>
        <dbReference type="Proteomes" id="UP000293701"/>
    </source>
</evidence>
<dbReference type="Gene3D" id="6.10.140.1630">
    <property type="match status" value="1"/>
</dbReference>
<evidence type="ECO:0000256" key="2">
    <source>
        <dbReference type="ARBA" id="ARBA00022581"/>
    </source>
</evidence>
<dbReference type="RefSeq" id="WP_131203532.1">
    <property type="nucleotide sequence ID" value="NZ_SHPM01000015.1"/>
</dbReference>
<accession>A0A4R0S577</accession>
<protein>
    <recommendedName>
        <fullName evidence="5">Head fiber protein</fullName>
    </recommendedName>
</protein>
<proteinExistence type="predicted"/>
<dbReference type="EMBL" id="SHPM01000015">
    <property type="protein sequence ID" value="TCD74953.1"/>
    <property type="molecule type" value="Genomic_DNA"/>
</dbReference>
<reference evidence="3 4" key="1">
    <citation type="journal article" date="2018" name="Sci. Rep.">
        <title>Genomic diversity and distribution of Bifidobacterium longum subsp. longum across the human lifespan.</title>
        <authorList>
            <person name="Odamaki T."/>
            <person name="Bottacini F."/>
            <person name="Kato K."/>
            <person name="Mitsuyama E."/>
            <person name="Yoshida K."/>
            <person name="Horigome A."/>
            <person name="Xiao J.Z."/>
            <person name="van Sinderen D."/>
        </authorList>
    </citation>
    <scope>NUCLEOTIDE SEQUENCE [LARGE SCALE GENOMIC DNA]</scope>
    <source>
        <strain evidence="3 4">MCC10002</strain>
    </source>
</reference>
<dbReference type="Proteomes" id="UP000293701">
    <property type="component" value="Unassembled WGS sequence"/>
</dbReference>
<evidence type="ECO:0008006" key="5">
    <source>
        <dbReference type="Google" id="ProtNLM"/>
    </source>
</evidence>
<evidence type="ECO:0000256" key="1">
    <source>
        <dbReference type="ARBA" id="ARBA00004328"/>
    </source>
</evidence>
<dbReference type="AlphaFoldDB" id="A0A4R0S577"/>
<evidence type="ECO:0000313" key="3">
    <source>
        <dbReference type="EMBL" id="TCD74953.1"/>
    </source>
</evidence>
<gene>
    <name evidence="3" type="ORF">MCC10002_0669</name>
</gene>
<comment type="subcellular location">
    <subcellularLocation>
        <location evidence="1">Virion</location>
    </subcellularLocation>
</comment>
<organism evidence="3 4">
    <name type="scientific">Bifidobacterium longum subsp. longum</name>
    <dbReference type="NCBI Taxonomy" id="1679"/>
    <lineage>
        <taxon>Bacteria</taxon>
        <taxon>Bacillati</taxon>
        <taxon>Actinomycetota</taxon>
        <taxon>Actinomycetes</taxon>
        <taxon>Bifidobacteriales</taxon>
        <taxon>Bifidobacteriaceae</taxon>
        <taxon>Bifidobacterium</taxon>
    </lineage>
</organism>
<keyword evidence="2" id="KW-0945">Host-virus interaction</keyword>